<accession>A0A679K672</accession>
<evidence type="ECO:0000313" key="2">
    <source>
        <dbReference type="Proteomes" id="UP000464956"/>
    </source>
</evidence>
<sequence length="76" mass="8856">MPRHYLAQALCVLACLLMGVLVIKSFADALDRPIVHVSWHSKECVQVEDPKAEHEGRKSEWSCSRMPEKYQRVWVY</sequence>
<protein>
    <submittedName>
        <fullName evidence="1">Uncharacterized protein</fullName>
    </submittedName>
</protein>
<keyword evidence="2" id="KW-1185">Reference proteome</keyword>
<dbReference type="KEGG" id="vg:62676412"/>
<organism evidence="1 2">
    <name type="scientific">Xanthomonas phage Bosa</name>
    <dbReference type="NCBI Taxonomy" id="2674976"/>
    <lineage>
        <taxon>Viruses</taxon>
        <taxon>Duplodnaviria</taxon>
        <taxon>Heunggongvirae</taxon>
        <taxon>Uroviricota</taxon>
        <taxon>Caudoviricetes</taxon>
        <taxon>Mesyanzhinovviridae</taxon>
        <taxon>Bradleyvirinae</taxon>
        <taxon>Bosavirus</taxon>
        <taxon>Bosavirus bosa</taxon>
    </lineage>
</organism>
<dbReference type="EMBL" id="LR743532">
    <property type="protein sequence ID" value="CAA2409894.1"/>
    <property type="molecule type" value="Genomic_DNA"/>
</dbReference>
<dbReference type="RefSeq" id="YP_009997049.1">
    <property type="nucleotide sequence ID" value="NC_052967.1"/>
</dbReference>
<reference evidence="1" key="1">
    <citation type="submission" date="2019-12" db="EMBL/GenBank/DDBJ databases">
        <authorList>
            <person name="Ansaldi M."/>
            <person name="Clavijo F."/>
        </authorList>
    </citation>
    <scope>NUCLEOTIDE SEQUENCE [LARGE SCALE GENOMIC DNA]</scope>
</reference>
<name>A0A679K672_9CAUD</name>
<dbReference type="Proteomes" id="UP000464956">
    <property type="component" value="Chromosome"/>
</dbReference>
<evidence type="ECO:0000313" key="1">
    <source>
        <dbReference type="EMBL" id="CAA2409894.1"/>
    </source>
</evidence>
<proteinExistence type="predicted"/>
<dbReference type="GeneID" id="62676412"/>